<protein>
    <submittedName>
        <fullName evidence="1">Uncharacterized protein</fullName>
    </submittedName>
</protein>
<keyword evidence="2" id="KW-1185">Reference proteome</keyword>
<dbReference type="EMBL" id="BGZK01000272">
    <property type="protein sequence ID" value="GBP33321.1"/>
    <property type="molecule type" value="Genomic_DNA"/>
</dbReference>
<proteinExistence type="predicted"/>
<evidence type="ECO:0000313" key="2">
    <source>
        <dbReference type="Proteomes" id="UP000299102"/>
    </source>
</evidence>
<gene>
    <name evidence="1" type="ORF">EVAR_30909_1</name>
</gene>
<reference evidence="1 2" key="1">
    <citation type="journal article" date="2019" name="Commun. Biol.">
        <title>The bagworm genome reveals a unique fibroin gene that provides high tensile strength.</title>
        <authorList>
            <person name="Kono N."/>
            <person name="Nakamura H."/>
            <person name="Ohtoshi R."/>
            <person name="Tomita M."/>
            <person name="Numata K."/>
            <person name="Arakawa K."/>
        </authorList>
    </citation>
    <scope>NUCLEOTIDE SEQUENCE [LARGE SCALE GENOMIC DNA]</scope>
</reference>
<dbReference type="AlphaFoldDB" id="A0A4C1V3G4"/>
<evidence type="ECO:0000313" key="1">
    <source>
        <dbReference type="EMBL" id="GBP33321.1"/>
    </source>
</evidence>
<organism evidence="1 2">
    <name type="scientific">Eumeta variegata</name>
    <name type="common">Bagworm moth</name>
    <name type="synonym">Eumeta japonica</name>
    <dbReference type="NCBI Taxonomy" id="151549"/>
    <lineage>
        <taxon>Eukaryota</taxon>
        <taxon>Metazoa</taxon>
        <taxon>Ecdysozoa</taxon>
        <taxon>Arthropoda</taxon>
        <taxon>Hexapoda</taxon>
        <taxon>Insecta</taxon>
        <taxon>Pterygota</taxon>
        <taxon>Neoptera</taxon>
        <taxon>Endopterygota</taxon>
        <taxon>Lepidoptera</taxon>
        <taxon>Glossata</taxon>
        <taxon>Ditrysia</taxon>
        <taxon>Tineoidea</taxon>
        <taxon>Psychidae</taxon>
        <taxon>Oiketicinae</taxon>
        <taxon>Eumeta</taxon>
    </lineage>
</organism>
<dbReference type="Proteomes" id="UP000299102">
    <property type="component" value="Unassembled WGS sequence"/>
</dbReference>
<comment type="caution">
    <text evidence="1">The sequence shown here is derived from an EMBL/GenBank/DDBJ whole genome shotgun (WGS) entry which is preliminary data.</text>
</comment>
<sequence length="70" mass="7833">MRYTPQLHICSSNSHKNVTVKIVDNNTRPDILCSKNMLLKAFDFSGIRPPTRLAPGNDNGGRAETRAVMY</sequence>
<name>A0A4C1V3G4_EUMVA</name>
<accession>A0A4C1V3G4</accession>